<feature type="compositionally biased region" description="Basic and acidic residues" evidence="1">
    <location>
        <begin position="318"/>
        <end position="328"/>
    </location>
</feature>
<dbReference type="InterPro" id="IPR018392">
    <property type="entry name" value="LysM"/>
</dbReference>
<evidence type="ECO:0000256" key="2">
    <source>
        <dbReference type="SAM" id="Phobius"/>
    </source>
</evidence>
<feature type="transmembrane region" description="Helical" evidence="2">
    <location>
        <begin position="56"/>
        <end position="80"/>
    </location>
</feature>
<sequence>MTTLSQRIRGFAACLALMALVVAFPAILVSIGYAPWDADFSELQRMLSRPDDGSLAFAAFAAVGWGAWAVLTGSVALAVVAEIRRVPAPSVPGLALPQEFAARLVGIAALLFIAGPAIAIAAPAPPAHSTAVAQTTPAEPAPVREIHSETEAAVAPATAESARTRDYTVVRGDSLWRIADRLLGDGARYTELVALNTKTLHGQPDFITPGTVLKVPDEPQQQSTVVVEPGDTLSDIAAEELGDADRYPEIYDASRQTIQPDGEHLTDPDLIRPGWKLTIPEPPAELPPRSEAPSEPEAPPEEAPPTMPSPSAEAPTAEGDHDDLHTSEAEPPSTAEDESESTSLPAWVLPGIAGSGMLAGAVLTAVRAHRRTQFRYRRPGQTLAPPPPELVNVDKTVQVYGASGAVDIEGLHAVLNSLAAHAAAADQPLPLLQTVALRNDVVTLHFAESADLPSPWRGARTEWTVAVRECTNDEDVLPPYPMLVSIGTDADRRQWLLNLEQFGCIQLTGDREAAVALARHISAELALNPWSVLVQTDVFGLGAELADLDTHRLRTHERDAGAQGIVDDLRILAEHGIDYPDPFQVVVTPDEQVAAALREAIDASPCRLGAAVVAFDSAALSGATAVELARDGTLTIPDLALTLAASGLSAEEAAMCSAIVDVTRITPTVDIPPFSRAADGWQGVTDQGGALHEAFTQPRPTGPAGQASLLKGEADEYVQLGAATTADVDQLAPIAKDDALTSLEELDPTLDEDLAEWLNDASRLPKLTLLGPVRVTAHGELPEKIVKRRPYYSELLAFLALHPEGASSRTIADAFHIGLPRARTDIGHVRDWLGEDPRTGRLHIPRQGDGPPDEWHGYHVDDLLVDVDLFRRLRARGQARGADGIADLAQALHLVHGQPFDQLREQGWNWLLDGDRLQDLIPSAIVDTAHVVVLDALQRGDLETARESAETACMAAPYDEVSRLDLARVMEVQGHGAAADQMLRAKVFDRRDDHEPPIDLPARTKEIAAKNEWGRRRPRPVPKPSRHPSAS</sequence>
<keyword evidence="5" id="KW-1185">Reference proteome</keyword>
<feature type="compositionally biased region" description="Basic residues" evidence="1">
    <location>
        <begin position="1016"/>
        <end position="1031"/>
    </location>
</feature>
<dbReference type="SMART" id="SM01043">
    <property type="entry name" value="BTAD"/>
    <property type="match status" value="1"/>
</dbReference>
<dbReference type="CDD" id="cd00118">
    <property type="entry name" value="LysM"/>
    <property type="match status" value="2"/>
</dbReference>
<protein>
    <recommendedName>
        <fullName evidence="3">LysM domain-containing protein</fullName>
    </recommendedName>
</protein>
<evidence type="ECO:0000313" key="5">
    <source>
        <dbReference type="Proteomes" id="UP001500301"/>
    </source>
</evidence>
<dbReference type="InterPro" id="IPR052196">
    <property type="entry name" value="Bact_Kbp"/>
</dbReference>
<dbReference type="PANTHER" id="PTHR34700:SF4">
    <property type="entry name" value="PHAGE-LIKE ELEMENT PBSX PROTEIN XKDP"/>
    <property type="match status" value="1"/>
</dbReference>
<dbReference type="EMBL" id="BAABBB010000015">
    <property type="protein sequence ID" value="GAA3539172.1"/>
    <property type="molecule type" value="Genomic_DNA"/>
</dbReference>
<keyword evidence="2" id="KW-0472">Membrane</keyword>
<feature type="compositionally biased region" description="Basic and acidic residues" evidence="1">
    <location>
        <begin position="261"/>
        <end position="270"/>
    </location>
</feature>
<evidence type="ECO:0000256" key="1">
    <source>
        <dbReference type="SAM" id="MobiDB-lite"/>
    </source>
</evidence>
<comment type="caution">
    <text evidence="4">The sequence shown here is derived from an EMBL/GenBank/DDBJ whole genome shotgun (WGS) entry which is preliminary data.</text>
</comment>
<dbReference type="InterPro" id="IPR005158">
    <property type="entry name" value="BTAD"/>
</dbReference>
<proteinExistence type="predicted"/>
<dbReference type="PROSITE" id="PS51782">
    <property type="entry name" value="LYSM"/>
    <property type="match status" value="2"/>
</dbReference>
<dbReference type="PANTHER" id="PTHR34700">
    <property type="entry name" value="POTASSIUM BINDING PROTEIN KBP"/>
    <property type="match status" value="1"/>
</dbReference>
<keyword evidence="2" id="KW-1133">Transmembrane helix</keyword>
<feature type="region of interest" description="Disordered" evidence="1">
    <location>
        <begin position="256"/>
        <end position="343"/>
    </location>
</feature>
<feature type="domain" description="LysM" evidence="3">
    <location>
        <begin position="165"/>
        <end position="215"/>
    </location>
</feature>
<organism evidence="4 5">
    <name type="scientific">Nocardioides daeguensis</name>
    <dbReference type="NCBI Taxonomy" id="908359"/>
    <lineage>
        <taxon>Bacteria</taxon>
        <taxon>Bacillati</taxon>
        <taxon>Actinomycetota</taxon>
        <taxon>Actinomycetes</taxon>
        <taxon>Propionibacteriales</taxon>
        <taxon>Nocardioidaceae</taxon>
        <taxon>Nocardioides</taxon>
    </lineage>
</organism>
<dbReference type="Pfam" id="PF01476">
    <property type="entry name" value="LysM"/>
    <property type="match status" value="1"/>
</dbReference>
<dbReference type="Proteomes" id="UP001500301">
    <property type="component" value="Unassembled WGS sequence"/>
</dbReference>
<accession>A0ABP6VSM3</accession>
<feature type="domain" description="LysM" evidence="3">
    <location>
        <begin position="223"/>
        <end position="279"/>
    </location>
</feature>
<gene>
    <name evidence="4" type="ORF">GCM10022263_28370</name>
</gene>
<feature type="region of interest" description="Disordered" evidence="1">
    <location>
        <begin position="993"/>
        <end position="1031"/>
    </location>
</feature>
<reference evidence="5" key="1">
    <citation type="journal article" date="2019" name="Int. J. Syst. Evol. Microbiol.">
        <title>The Global Catalogue of Microorganisms (GCM) 10K type strain sequencing project: providing services to taxonomists for standard genome sequencing and annotation.</title>
        <authorList>
            <consortium name="The Broad Institute Genomics Platform"/>
            <consortium name="The Broad Institute Genome Sequencing Center for Infectious Disease"/>
            <person name="Wu L."/>
            <person name="Ma J."/>
        </authorList>
    </citation>
    <scope>NUCLEOTIDE SEQUENCE [LARGE SCALE GENOMIC DNA]</scope>
    <source>
        <strain evidence="5">JCM 17460</strain>
    </source>
</reference>
<evidence type="ECO:0000259" key="3">
    <source>
        <dbReference type="PROSITE" id="PS51782"/>
    </source>
</evidence>
<name>A0ABP6VSM3_9ACTN</name>
<feature type="transmembrane region" description="Helical" evidence="2">
    <location>
        <begin position="12"/>
        <end position="36"/>
    </location>
</feature>
<dbReference type="RefSeq" id="WP_218235329.1">
    <property type="nucleotide sequence ID" value="NZ_BAABBB010000015.1"/>
</dbReference>
<keyword evidence="2" id="KW-0812">Transmembrane</keyword>
<feature type="compositionally biased region" description="Basic and acidic residues" evidence="1">
    <location>
        <begin position="993"/>
        <end position="1015"/>
    </location>
</feature>
<feature type="transmembrane region" description="Helical" evidence="2">
    <location>
        <begin position="100"/>
        <end position="122"/>
    </location>
</feature>
<dbReference type="SMART" id="SM00257">
    <property type="entry name" value="LysM"/>
    <property type="match status" value="2"/>
</dbReference>
<evidence type="ECO:0000313" key="4">
    <source>
        <dbReference type="EMBL" id="GAA3539172.1"/>
    </source>
</evidence>